<dbReference type="EMBL" id="JANPWB010000010">
    <property type="protein sequence ID" value="KAJ1133970.1"/>
    <property type="molecule type" value="Genomic_DNA"/>
</dbReference>
<dbReference type="Proteomes" id="UP001066276">
    <property type="component" value="Chromosome 6"/>
</dbReference>
<proteinExistence type="predicted"/>
<accession>A0AAV7Q7C7</accession>
<keyword evidence="2" id="KW-1185">Reference proteome</keyword>
<reference evidence="1" key="1">
    <citation type="journal article" date="2022" name="bioRxiv">
        <title>Sequencing and chromosome-scale assembly of the giantPleurodeles waltlgenome.</title>
        <authorList>
            <person name="Brown T."/>
            <person name="Elewa A."/>
            <person name="Iarovenko S."/>
            <person name="Subramanian E."/>
            <person name="Araus A.J."/>
            <person name="Petzold A."/>
            <person name="Susuki M."/>
            <person name="Suzuki K.-i.T."/>
            <person name="Hayashi T."/>
            <person name="Toyoda A."/>
            <person name="Oliveira C."/>
            <person name="Osipova E."/>
            <person name="Leigh N.D."/>
            <person name="Simon A."/>
            <person name="Yun M.H."/>
        </authorList>
    </citation>
    <scope>NUCLEOTIDE SEQUENCE</scope>
    <source>
        <strain evidence="1">20211129_DDA</strain>
        <tissue evidence="1">Liver</tissue>
    </source>
</reference>
<protein>
    <submittedName>
        <fullName evidence="1">Uncharacterized protein</fullName>
    </submittedName>
</protein>
<sequence>MHASARDCVPEPVPARCPCLGQGLCARACAGKVRMPRPGTAPEPAPVRYACLGQGLCTRACAGKVPMPRPRTVLQSLCRPFRWSGLICAPSLLSGFQEVPRASTCFEVTPDLLAHRPYGCLGRGRWRLGVCQGCVFEVAVRLSPLCSPNWLFSFIFQEQ</sequence>
<dbReference type="AlphaFoldDB" id="A0AAV7Q7C7"/>
<comment type="caution">
    <text evidence="1">The sequence shown here is derived from an EMBL/GenBank/DDBJ whole genome shotgun (WGS) entry which is preliminary data.</text>
</comment>
<evidence type="ECO:0000313" key="2">
    <source>
        <dbReference type="Proteomes" id="UP001066276"/>
    </source>
</evidence>
<name>A0AAV7Q7C7_PLEWA</name>
<gene>
    <name evidence="1" type="ORF">NDU88_000440</name>
</gene>
<organism evidence="1 2">
    <name type="scientific">Pleurodeles waltl</name>
    <name type="common">Iberian ribbed newt</name>
    <dbReference type="NCBI Taxonomy" id="8319"/>
    <lineage>
        <taxon>Eukaryota</taxon>
        <taxon>Metazoa</taxon>
        <taxon>Chordata</taxon>
        <taxon>Craniata</taxon>
        <taxon>Vertebrata</taxon>
        <taxon>Euteleostomi</taxon>
        <taxon>Amphibia</taxon>
        <taxon>Batrachia</taxon>
        <taxon>Caudata</taxon>
        <taxon>Salamandroidea</taxon>
        <taxon>Salamandridae</taxon>
        <taxon>Pleurodelinae</taxon>
        <taxon>Pleurodeles</taxon>
    </lineage>
</organism>
<evidence type="ECO:0000313" key="1">
    <source>
        <dbReference type="EMBL" id="KAJ1133970.1"/>
    </source>
</evidence>